<accession>A0A150J8P1</accession>
<evidence type="ECO:0000313" key="2">
    <source>
        <dbReference type="EMBL" id="KYC53612.1"/>
    </source>
</evidence>
<comment type="caution">
    <text evidence="2">The sequence shown here is derived from an EMBL/GenBank/DDBJ whole genome shotgun (WGS) entry which is preliminary data.</text>
</comment>
<dbReference type="Proteomes" id="UP000075578">
    <property type="component" value="Unassembled WGS sequence"/>
</dbReference>
<evidence type="ECO:0000259" key="1">
    <source>
        <dbReference type="Pfam" id="PF14229"/>
    </source>
</evidence>
<protein>
    <recommendedName>
        <fullName evidence="1">DUF4332 domain-containing protein</fullName>
    </recommendedName>
</protein>
<name>A0A150J8P1_9EURY</name>
<proteinExistence type="predicted"/>
<feature type="domain" description="DUF4332" evidence="1">
    <location>
        <begin position="100"/>
        <end position="197"/>
    </location>
</feature>
<evidence type="ECO:0000313" key="3">
    <source>
        <dbReference type="Proteomes" id="UP000075578"/>
    </source>
</evidence>
<dbReference type="InterPro" id="IPR025567">
    <property type="entry name" value="DUF4332"/>
</dbReference>
<dbReference type="AlphaFoldDB" id="A0A150J8P1"/>
<organism evidence="2 3">
    <name type="scientific">Candidatus Methanofastidiosum methylothiophilum</name>
    <dbReference type="NCBI Taxonomy" id="1705564"/>
    <lineage>
        <taxon>Archaea</taxon>
        <taxon>Methanobacteriati</taxon>
        <taxon>Methanobacteriota</taxon>
        <taxon>Stenosarchaea group</taxon>
        <taxon>Candidatus Methanofastidiosia</taxon>
        <taxon>Candidatus Methanofastidiosales</taxon>
        <taxon>Candidatus Methanofastidiosaceae</taxon>
        <taxon>Candidatus Methanofastidiosum</taxon>
    </lineage>
</organism>
<sequence>MGSYFLDYKNLSIEKLKEKIKNTELLPSQKILLEKIDERFEAIENQKIYTLYDLQEILKTKNKCLVFSKKTGISEDYLILLRREVNSYQAKLRNLKEFECIKKELIEKLEKRGIKNTGQLFDLISTVNGRIKLAEELDLESDEATVLAKLTDVSRLRYVSPNFATLLINSKYDTVEKIQKADYNELYKDLSEINKYKCHFKGNFGLNDMKFFVNDSKFIPLVMEY</sequence>
<dbReference type="Pfam" id="PF14229">
    <property type="entry name" value="DUF4332"/>
    <property type="match status" value="1"/>
</dbReference>
<reference evidence="2 3" key="1">
    <citation type="journal article" date="2016" name="ISME J.">
        <title>Chasing the elusive Euryarchaeota class WSA2: genomes reveal a uniquely fastidious methyl-reducing methanogen.</title>
        <authorList>
            <person name="Nobu M.K."/>
            <person name="Narihiro T."/>
            <person name="Kuroda K."/>
            <person name="Mei R."/>
            <person name="Liu W.T."/>
        </authorList>
    </citation>
    <scope>NUCLEOTIDE SEQUENCE [LARGE SCALE GENOMIC DNA]</scope>
    <source>
        <strain evidence="2">U1lsi0528_Bin089</strain>
    </source>
</reference>
<dbReference type="EMBL" id="LNGD01000011">
    <property type="protein sequence ID" value="KYC53612.1"/>
    <property type="molecule type" value="Genomic_DNA"/>
</dbReference>
<gene>
    <name evidence="2" type="ORF">AMQ74_00355</name>
</gene>